<dbReference type="SUPFAM" id="SSF52833">
    <property type="entry name" value="Thioredoxin-like"/>
    <property type="match status" value="1"/>
</dbReference>
<evidence type="ECO:0000256" key="3">
    <source>
        <dbReference type="ARBA" id="ARBA00022723"/>
    </source>
</evidence>
<dbReference type="Proteomes" id="UP001516620">
    <property type="component" value="Unassembled WGS sequence"/>
</dbReference>
<keyword evidence="4" id="KW-0408">Iron</keyword>
<dbReference type="CDD" id="cd03064">
    <property type="entry name" value="TRX_Fd_NuoE"/>
    <property type="match status" value="1"/>
</dbReference>
<dbReference type="Pfam" id="PF01257">
    <property type="entry name" value="2Fe-2S_thioredx"/>
    <property type="match status" value="1"/>
</dbReference>
<gene>
    <name evidence="7" type="primary">nuoE</name>
    <name evidence="7" type="ORF">IM700_020890</name>
</gene>
<dbReference type="PANTHER" id="PTHR43342:SF2">
    <property type="entry name" value="POTENTIAL NAD-REDUCING HYDROGENASE SUBUNIT"/>
    <property type="match status" value="1"/>
</dbReference>
<dbReference type="EMBL" id="JADCNN020000029">
    <property type="protein sequence ID" value="MBM6998130.1"/>
    <property type="molecule type" value="Genomic_DNA"/>
</dbReference>
<dbReference type="NCBIfam" id="NF005722">
    <property type="entry name" value="PRK07539.1-2"/>
    <property type="match status" value="1"/>
</dbReference>
<comment type="similarity">
    <text evidence="1">Belongs to the complex I 24 kDa subunit family.</text>
</comment>
<dbReference type="PIRSF" id="PIRSF000216">
    <property type="entry name" value="NADH_DH_24kDa"/>
    <property type="match status" value="1"/>
</dbReference>
<keyword evidence="2" id="KW-0001">2Fe-2S</keyword>
<keyword evidence="7" id="KW-0560">Oxidoreductase</keyword>
<accession>A0ABS2HE15</accession>
<comment type="cofactor">
    <cofactor evidence="6">
        <name>[2Fe-2S] cluster</name>
        <dbReference type="ChEBI" id="CHEBI:190135"/>
    </cofactor>
</comment>
<evidence type="ECO:0000256" key="4">
    <source>
        <dbReference type="ARBA" id="ARBA00023004"/>
    </source>
</evidence>
<evidence type="ECO:0000256" key="6">
    <source>
        <dbReference type="ARBA" id="ARBA00034078"/>
    </source>
</evidence>
<evidence type="ECO:0000256" key="5">
    <source>
        <dbReference type="ARBA" id="ARBA00023014"/>
    </source>
</evidence>
<evidence type="ECO:0000256" key="2">
    <source>
        <dbReference type="ARBA" id="ARBA00022714"/>
    </source>
</evidence>
<evidence type="ECO:0000256" key="1">
    <source>
        <dbReference type="ARBA" id="ARBA00010643"/>
    </source>
</evidence>
<dbReference type="Gene3D" id="3.40.30.10">
    <property type="entry name" value="Glutaredoxin"/>
    <property type="match status" value="1"/>
</dbReference>
<dbReference type="Gene3D" id="1.10.10.1590">
    <property type="entry name" value="NADH-quinone oxidoreductase subunit E"/>
    <property type="match status" value="1"/>
</dbReference>
<protein>
    <submittedName>
        <fullName evidence="7">NADH-quinone oxidoreductase subunit NuoE</fullName>
        <ecNumber evidence="7">1.6.5.11</ecNumber>
    </submittedName>
</protein>
<evidence type="ECO:0000313" key="7">
    <source>
        <dbReference type="EMBL" id="MBM6998130.1"/>
    </source>
</evidence>
<proteinExistence type="inferred from homology"/>
<dbReference type="InterPro" id="IPR002023">
    <property type="entry name" value="NuoE-like"/>
</dbReference>
<keyword evidence="8" id="KW-1185">Reference proteome</keyword>
<dbReference type="InterPro" id="IPR036249">
    <property type="entry name" value="Thioredoxin-like_sf"/>
</dbReference>
<dbReference type="InterPro" id="IPR041921">
    <property type="entry name" value="NuoE_N"/>
</dbReference>
<evidence type="ECO:0000313" key="8">
    <source>
        <dbReference type="Proteomes" id="UP001516620"/>
    </source>
</evidence>
<keyword evidence="3" id="KW-0479">Metal-binding</keyword>
<sequence>MKGEDANMEETCHCEGEQERLRRVGEIVDQFRLLPGALIPVLHEIQDLYGYLPEEALQIVSRELGMPMAEIYGVATFYSFFSLEPKGEHVIRVCMGTACYIKGAQGVLDRLSQELNVPVQGTTADGKFTLDATRCLGACGLAPVMTIGEKVHGRLTPNEIPKILKPMRTPAETH</sequence>
<reference evidence="7 8" key="1">
    <citation type="submission" date="2021-01" db="EMBL/GenBank/DDBJ databases">
        <title>Paenibacillus sp.nov. isolated from the rhizosphere soil of tomato plant.</title>
        <authorList>
            <person name="Thin K.K."/>
            <person name="Zhang X."/>
            <person name="He S."/>
        </authorList>
    </citation>
    <scope>NUCLEOTIDE SEQUENCE [LARGE SCALE GENOMIC DNA]</scope>
    <source>
        <strain evidence="7 8">DXFW5</strain>
    </source>
</reference>
<organism evidence="7 8">
    <name type="scientific">Paenibacillus rhizolycopersici</name>
    <dbReference type="NCBI Taxonomy" id="2780073"/>
    <lineage>
        <taxon>Bacteria</taxon>
        <taxon>Bacillati</taxon>
        <taxon>Bacillota</taxon>
        <taxon>Bacilli</taxon>
        <taxon>Bacillales</taxon>
        <taxon>Paenibacillaceae</taxon>
        <taxon>Paenibacillus</taxon>
    </lineage>
</organism>
<keyword evidence="5" id="KW-0411">Iron-sulfur</keyword>
<dbReference type="PROSITE" id="PS01099">
    <property type="entry name" value="COMPLEX1_24K"/>
    <property type="match status" value="1"/>
</dbReference>
<dbReference type="GO" id="GO:0016491">
    <property type="term" value="F:oxidoreductase activity"/>
    <property type="evidence" value="ECO:0007669"/>
    <property type="project" value="UniProtKB-KW"/>
</dbReference>
<dbReference type="InterPro" id="IPR028431">
    <property type="entry name" value="NADP_DH_HndA-like"/>
</dbReference>
<dbReference type="InterPro" id="IPR042128">
    <property type="entry name" value="NuoE_dom"/>
</dbReference>
<dbReference type="PANTHER" id="PTHR43342">
    <property type="entry name" value="NADH-QUINONE OXIDOREDUCTASE, E SUBUNIT"/>
    <property type="match status" value="1"/>
</dbReference>
<name>A0ABS2HE15_9BACL</name>
<comment type="caution">
    <text evidence="7">The sequence shown here is derived from an EMBL/GenBank/DDBJ whole genome shotgun (WGS) entry which is preliminary data.</text>
</comment>
<dbReference type="EC" id="1.6.5.11" evidence="7"/>